<evidence type="ECO:0000313" key="2">
    <source>
        <dbReference type="Proteomes" id="UP001345963"/>
    </source>
</evidence>
<name>A0ABU7B6D8_9TELE</name>
<proteinExistence type="predicted"/>
<gene>
    <name evidence="1" type="ORF">ATANTOWER_013093</name>
</gene>
<comment type="caution">
    <text evidence="1">The sequence shown here is derived from an EMBL/GenBank/DDBJ whole genome shotgun (WGS) entry which is preliminary data.</text>
</comment>
<reference evidence="1 2" key="1">
    <citation type="submission" date="2021-07" db="EMBL/GenBank/DDBJ databases">
        <authorList>
            <person name="Palmer J.M."/>
        </authorList>
    </citation>
    <scope>NUCLEOTIDE SEQUENCE [LARGE SCALE GENOMIC DNA]</scope>
    <source>
        <strain evidence="1 2">AT_MEX2019</strain>
        <tissue evidence="1">Muscle</tissue>
    </source>
</reference>
<accession>A0ABU7B6D8</accession>
<keyword evidence="2" id="KW-1185">Reference proteome</keyword>
<dbReference type="Proteomes" id="UP001345963">
    <property type="component" value="Unassembled WGS sequence"/>
</dbReference>
<sequence>MKSHLATKGECDLCKKCEHPVLKDQTWQNIRDFVRNKGLAFKLFTRLSHPCQYEDRSSFNVHRLPFCVRPVLTGFPFGF</sequence>
<protein>
    <submittedName>
        <fullName evidence="1">Uncharacterized protein</fullName>
    </submittedName>
</protein>
<dbReference type="EMBL" id="JAHUTI010042101">
    <property type="protein sequence ID" value="MED6246117.1"/>
    <property type="molecule type" value="Genomic_DNA"/>
</dbReference>
<evidence type="ECO:0000313" key="1">
    <source>
        <dbReference type="EMBL" id="MED6246117.1"/>
    </source>
</evidence>
<organism evidence="1 2">
    <name type="scientific">Ataeniobius toweri</name>
    <dbReference type="NCBI Taxonomy" id="208326"/>
    <lineage>
        <taxon>Eukaryota</taxon>
        <taxon>Metazoa</taxon>
        <taxon>Chordata</taxon>
        <taxon>Craniata</taxon>
        <taxon>Vertebrata</taxon>
        <taxon>Euteleostomi</taxon>
        <taxon>Actinopterygii</taxon>
        <taxon>Neopterygii</taxon>
        <taxon>Teleostei</taxon>
        <taxon>Neoteleostei</taxon>
        <taxon>Acanthomorphata</taxon>
        <taxon>Ovalentaria</taxon>
        <taxon>Atherinomorphae</taxon>
        <taxon>Cyprinodontiformes</taxon>
        <taxon>Goodeidae</taxon>
        <taxon>Ataeniobius</taxon>
    </lineage>
</organism>